<evidence type="ECO:0000256" key="6">
    <source>
        <dbReference type="ARBA" id="ARBA00047422"/>
    </source>
</evidence>
<organism evidence="9 10">
    <name type="scientific">Azotobacter chroococcum</name>
    <dbReference type="NCBI Taxonomy" id="353"/>
    <lineage>
        <taxon>Bacteria</taxon>
        <taxon>Pseudomonadati</taxon>
        <taxon>Pseudomonadota</taxon>
        <taxon>Gammaproteobacteria</taxon>
        <taxon>Pseudomonadales</taxon>
        <taxon>Pseudomonadaceae</taxon>
        <taxon>Azotobacter</taxon>
    </lineage>
</organism>
<evidence type="ECO:0000256" key="3">
    <source>
        <dbReference type="ARBA" id="ARBA00022679"/>
    </source>
</evidence>
<dbReference type="NCBIfam" id="TIGR00675">
    <property type="entry name" value="dcm"/>
    <property type="match status" value="1"/>
</dbReference>
<dbReference type="Gene3D" id="3.90.120.10">
    <property type="entry name" value="DNA Methylase, subunit A, domain 2"/>
    <property type="match status" value="1"/>
</dbReference>
<proteinExistence type="inferred from homology"/>
<evidence type="ECO:0000256" key="7">
    <source>
        <dbReference type="PROSITE-ProRule" id="PRU01016"/>
    </source>
</evidence>
<dbReference type="GO" id="GO:0032259">
    <property type="term" value="P:methylation"/>
    <property type="evidence" value="ECO:0007669"/>
    <property type="project" value="UniProtKB-KW"/>
</dbReference>
<sequence>MNQDQMTLALPEDTPLEPARALDEPIQVVDLFAGPGGLGEGFSSAGGGKSFEIIVSAEMDPKAWETLRLRAFYRLLRKKMPDRLFEYYSYCNSPSATGGFTPSAITLPLWEEAAEEAKCITLGSDLGNDILDKALDERLDGNRPWVLIGGPPCQAYSIVGRARNQAKADYKAEDDHRHFLYKEYLRIIRERQPTVFVMENVKGILSAKVNDQRIFSNILRDLSDPHQALHKGGSGKQYRIYSLATGASFGPGDDVDKIDPKTFILKAEDYGIPQARHRVILLGIATDSLPASANLITLRKEASRVSVGQVLSGLPKLRSTLTKMADSQDGWSTVVRAQLEYLCNEIDPVNAGMWAELNKLWSHFGAPKSPGGRRVKRAAGKEDGTTGIEQLDDWYLDENLDYWLNHEARGHMPSDLRRYLYAAVYAQAHETSPKGHKEFALEGLAPDHKNWKSGKFSDRFRVQMQGMPATTITSHISKDGHYFIHYDPCQCRSLTVREAARLQTFPDNYFFQGNRTEQFHQVGNAVPPLLASRIAAVVFRVMFERVDAYDRRDSRLAEIGGELLEPQLVV</sequence>
<evidence type="ECO:0000256" key="5">
    <source>
        <dbReference type="ARBA" id="ARBA00022747"/>
    </source>
</evidence>
<name>A0A4R1PXB3_9GAMM</name>
<keyword evidence="2 7" id="KW-0489">Methyltransferase</keyword>
<dbReference type="PROSITE" id="PS51679">
    <property type="entry name" value="SAM_MT_C5"/>
    <property type="match status" value="1"/>
</dbReference>
<dbReference type="InterPro" id="IPR050390">
    <property type="entry name" value="C5-Methyltransferase"/>
</dbReference>
<feature type="active site" evidence="7">
    <location>
        <position position="153"/>
    </location>
</feature>
<gene>
    <name evidence="9" type="ORF">EV691_106153</name>
</gene>
<dbReference type="GO" id="GO:0009307">
    <property type="term" value="P:DNA restriction-modification system"/>
    <property type="evidence" value="ECO:0007669"/>
    <property type="project" value="UniProtKB-KW"/>
</dbReference>
<dbReference type="PANTHER" id="PTHR10629">
    <property type="entry name" value="CYTOSINE-SPECIFIC METHYLTRANSFERASE"/>
    <property type="match status" value="1"/>
</dbReference>
<dbReference type="AlphaFoldDB" id="A0A4R1PXB3"/>
<evidence type="ECO:0000256" key="1">
    <source>
        <dbReference type="ARBA" id="ARBA00011975"/>
    </source>
</evidence>
<dbReference type="EMBL" id="SMMU01000006">
    <property type="protein sequence ID" value="TCL32893.1"/>
    <property type="molecule type" value="Genomic_DNA"/>
</dbReference>
<dbReference type="PANTHER" id="PTHR10629:SF52">
    <property type="entry name" value="DNA (CYTOSINE-5)-METHYLTRANSFERASE 1"/>
    <property type="match status" value="1"/>
</dbReference>
<evidence type="ECO:0000256" key="4">
    <source>
        <dbReference type="ARBA" id="ARBA00022691"/>
    </source>
</evidence>
<dbReference type="PRINTS" id="PR00105">
    <property type="entry name" value="C5METTRFRASE"/>
</dbReference>
<reference evidence="9 10" key="1">
    <citation type="submission" date="2019-03" db="EMBL/GenBank/DDBJ databases">
        <title>Genomic Encyclopedia of Type Strains, Phase IV (KMG-IV): sequencing the most valuable type-strain genomes for metagenomic binning, comparative biology and taxonomic classification.</title>
        <authorList>
            <person name="Goeker M."/>
        </authorList>
    </citation>
    <scope>NUCLEOTIDE SEQUENCE [LARGE SCALE GENOMIC DNA]</scope>
    <source>
        <strain evidence="9 10">DSM 2286</strain>
    </source>
</reference>
<evidence type="ECO:0000313" key="9">
    <source>
        <dbReference type="EMBL" id="TCL32893.1"/>
    </source>
</evidence>
<dbReference type="InterPro" id="IPR029063">
    <property type="entry name" value="SAM-dependent_MTases_sf"/>
</dbReference>
<comment type="caution">
    <text evidence="9">The sequence shown here is derived from an EMBL/GenBank/DDBJ whole genome shotgun (WGS) entry which is preliminary data.</text>
</comment>
<evidence type="ECO:0000256" key="8">
    <source>
        <dbReference type="RuleBase" id="RU000416"/>
    </source>
</evidence>
<dbReference type="Pfam" id="PF00145">
    <property type="entry name" value="DNA_methylase"/>
    <property type="match status" value="4"/>
</dbReference>
<dbReference type="InterPro" id="IPR001525">
    <property type="entry name" value="C5_MeTfrase"/>
</dbReference>
<evidence type="ECO:0000256" key="2">
    <source>
        <dbReference type="ARBA" id="ARBA00022603"/>
    </source>
</evidence>
<accession>A0A4R1PXB3</accession>
<evidence type="ECO:0000313" key="10">
    <source>
        <dbReference type="Proteomes" id="UP000295169"/>
    </source>
</evidence>
<dbReference type="Gene3D" id="3.40.50.150">
    <property type="entry name" value="Vaccinia Virus protein VP39"/>
    <property type="match status" value="1"/>
</dbReference>
<dbReference type="GO" id="GO:0003886">
    <property type="term" value="F:DNA (cytosine-5-)-methyltransferase activity"/>
    <property type="evidence" value="ECO:0007669"/>
    <property type="project" value="UniProtKB-EC"/>
</dbReference>
<dbReference type="EC" id="2.1.1.37" evidence="1"/>
<comment type="catalytic activity">
    <reaction evidence="6">
        <text>a 2'-deoxycytidine in DNA + S-adenosyl-L-methionine = a 5-methyl-2'-deoxycytidine in DNA + S-adenosyl-L-homocysteine + H(+)</text>
        <dbReference type="Rhea" id="RHEA:13681"/>
        <dbReference type="Rhea" id="RHEA-COMP:11369"/>
        <dbReference type="Rhea" id="RHEA-COMP:11370"/>
        <dbReference type="ChEBI" id="CHEBI:15378"/>
        <dbReference type="ChEBI" id="CHEBI:57856"/>
        <dbReference type="ChEBI" id="CHEBI:59789"/>
        <dbReference type="ChEBI" id="CHEBI:85452"/>
        <dbReference type="ChEBI" id="CHEBI:85454"/>
        <dbReference type="EC" id="2.1.1.37"/>
    </reaction>
</comment>
<dbReference type="RefSeq" id="WP_341352494.1">
    <property type="nucleotide sequence ID" value="NZ_JBHLST010000009.1"/>
</dbReference>
<dbReference type="SUPFAM" id="SSF53335">
    <property type="entry name" value="S-adenosyl-L-methionine-dependent methyltransferases"/>
    <property type="match status" value="1"/>
</dbReference>
<protein>
    <recommendedName>
        <fullName evidence="1">DNA (cytosine-5-)-methyltransferase</fullName>
        <ecNumber evidence="1">2.1.1.37</ecNumber>
    </recommendedName>
</protein>
<comment type="similarity">
    <text evidence="7 8">Belongs to the class I-like SAM-binding methyltransferase superfamily. C5-methyltransferase family.</text>
</comment>
<keyword evidence="4 7" id="KW-0949">S-adenosyl-L-methionine</keyword>
<keyword evidence="5" id="KW-0680">Restriction system</keyword>
<dbReference type="GO" id="GO:0003677">
    <property type="term" value="F:DNA binding"/>
    <property type="evidence" value="ECO:0007669"/>
    <property type="project" value="TreeGrafter"/>
</dbReference>
<keyword evidence="3 7" id="KW-0808">Transferase</keyword>
<dbReference type="GO" id="GO:0044027">
    <property type="term" value="P:negative regulation of gene expression via chromosomal CpG island methylation"/>
    <property type="evidence" value="ECO:0007669"/>
    <property type="project" value="TreeGrafter"/>
</dbReference>
<dbReference type="Proteomes" id="UP000295169">
    <property type="component" value="Unassembled WGS sequence"/>
</dbReference>